<sequence>MLRKLYGRWLANQIEKVLHSGDYNYLRPYMCHAVRKVLPFPVCLLVNAHITRVLASNDTLHGHIAMRFPDFFRWDWAQREPVHRQFWIYMCDALRQGHFDYGKIPNLYDLRLVGADRIDITV</sequence>
<protein>
    <submittedName>
        <fullName evidence="1">Uncharacterized protein</fullName>
    </submittedName>
</protein>
<keyword evidence="2" id="KW-1185">Reference proteome</keyword>
<organism evidence="1 2">
    <name type="scientific">Pseudomonas phage 201phi2-1</name>
    <name type="common">Pseudomonas chlororaphis phage 201phi2-1</name>
    <dbReference type="NCBI Taxonomy" id="198110"/>
    <lineage>
        <taxon>Viruses</taxon>
        <taxon>Duplodnaviria</taxon>
        <taxon>Heunggongvirae</taxon>
        <taxon>Uroviricota</taxon>
        <taxon>Caudoviricetes</taxon>
        <taxon>Chimalliviridae</taxon>
        <taxon>Serwervirus</taxon>
        <taxon>Serwervirus 201phi21</taxon>
    </lineage>
</organism>
<accession>B3FJ53</accession>
<gene>
    <name evidence="1" type="ORF">201phi2-1p190</name>
</gene>
<organismHost>
    <name type="scientific">Pseudomonas chlororaphis</name>
    <dbReference type="NCBI Taxonomy" id="587753"/>
</organismHost>
<dbReference type="RefSeq" id="YP_001956914.1">
    <property type="nucleotide sequence ID" value="NC_010821.1"/>
</dbReference>
<dbReference type="EMBL" id="EU197055">
    <property type="protein sequence ID" value="ABY63020.1"/>
    <property type="molecule type" value="Genomic_DNA"/>
</dbReference>
<evidence type="ECO:0000313" key="1">
    <source>
        <dbReference type="EMBL" id="ABY63020.1"/>
    </source>
</evidence>
<dbReference type="Proteomes" id="UP000002421">
    <property type="component" value="Segment"/>
</dbReference>
<name>B3FJ53_BP201</name>
<reference evidence="1 2" key="1">
    <citation type="journal article" date="2008" name="Virology">
        <title>Characterization of Pseudomonas chlororaphis myovirus 201varphi2-1 via genomic sequencing, mass spectrometry, and electron microscopy.</title>
        <authorList>
            <person name="Thomas J.A."/>
            <person name="Rolando M.R."/>
            <person name="Carroll C.A."/>
            <person name="Shen P.S."/>
            <person name="Belnap D.M."/>
            <person name="Weintraub S.T."/>
            <person name="Serwer P."/>
            <person name="Hardies S.C."/>
        </authorList>
    </citation>
    <scope>NUCLEOTIDE SEQUENCE</scope>
</reference>
<proteinExistence type="predicted"/>
<dbReference type="KEGG" id="vg:6372484"/>
<evidence type="ECO:0000313" key="2">
    <source>
        <dbReference type="Proteomes" id="UP000002421"/>
    </source>
</evidence>